<evidence type="ECO:0000313" key="2">
    <source>
        <dbReference type="Proteomes" id="UP000001307"/>
    </source>
</evidence>
<reference evidence="1" key="1">
    <citation type="journal article" date="2010" name="Science">
        <title>Plasticity of animal genome architecture unmasked by rapid evolution of a pelagic tunicate.</title>
        <authorList>
            <person name="Denoeud F."/>
            <person name="Henriet S."/>
            <person name="Mungpakdee S."/>
            <person name="Aury J.M."/>
            <person name="Da Silva C."/>
            <person name="Brinkmann H."/>
            <person name="Mikhaleva J."/>
            <person name="Olsen L.C."/>
            <person name="Jubin C."/>
            <person name="Canestro C."/>
            <person name="Bouquet J.M."/>
            <person name="Danks G."/>
            <person name="Poulain J."/>
            <person name="Campsteijn C."/>
            <person name="Adamski M."/>
            <person name="Cross I."/>
            <person name="Yadetie F."/>
            <person name="Muffato M."/>
            <person name="Louis A."/>
            <person name="Butcher S."/>
            <person name="Tsagkogeorga G."/>
            <person name="Konrad A."/>
            <person name="Singh S."/>
            <person name="Jensen M.F."/>
            <person name="Cong E.H."/>
            <person name="Eikeseth-Otteraa H."/>
            <person name="Noel B."/>
            <person name="Anthouard V."/>
            <person name="Porcel B.M."/>
            <person name="Kachouri-Lafond R."/>
            <person name="Nishino A."/>
            <person name="Ugolini M."/>
            <person name="Chourrout P."/>
            <person name="Nishida H."/>
            <person name="Aasland R."/>
            <person name="Huzurbazar S."/>
            <person name="Westhof E."/>
            <person name="Delsuc F."/>
            <person name="Lehrach H."/>
            <person name="Reinhardt R."/>
            <person name="Weissenbach J."/>
            <person name="Roy S.W."/>
            <person name="Artiguenave F."/>
            <person name="Postlethwait J.H."/>
            <person name="Manak J.R."/>
            <person name="Thompson E.M."/>
            <person name="Jaillon O."/>
            <person name="Du Pasquier L."/>
            <person name="Boudinot P."/>
            <person name="Liberles D.A."/>
            <person name="Volff J.N."/>
            <person name="Philippe H."/>
            <person name="Lenhard B."/>
            <person name="Roest Crollius H."/>
            <person name="Wincker P."/>
            <person name="Chourrout D."/>
        </authorList>
    </citation>
    <scope>NUCLEOTIDE SEQUENCE [LARGE SCALE GENOMIC DNA]</scope>
</reference>
<dbReference type="InParanoid" id="E4XKX5"/>
<evidence type="ECO:0000313" key="1">
    <source>
        <dbReference type="EMBL" id="CBY25042.1"/>
    </source>
</evidence>
<name>E4XKX5_OIKDI</name>
<keyword evidence="2" id="KW-1185">Reference proteome</keyword>
<protein>
    <recommendedName>
        <fullName evidence="3">C2H2-type domain-containing protein</fullName>
    </recommendedName>
</protein>
<sequence>MAIYHKSQCPSLRSITALFPFKCDLCQLGFPTEYALWIHDSSEVQKCSRNKIIRCIPAKKLENMTKTWKMKWTRQIKGEDFSKLTFASRCVELERYSKSRDDPDYVLWNYFSKVKRDGALMPVVIHHEKDCFESIFWRGNKMMLFDHLQNCRFTNTEVPSVFRHLADELSLETRQKFQDELDLNKYHNPYTLEEERKIITNFTLGGVGKGRIQKCTRTIQSRTSRIFSKKILGEIIYGDQNYFEDGESNIPQLRNGNESSVSVT</sequence>
<evidence type="ECO:0008006" key="3">
    <source>
        <dbReference type="Google" id="ProtNLM"/>
    </source>
</evidence>
<proteinExistence type="predicted"/>
<accession>E4XKX5</accession>
<gene>
    <name evidence="1" type="ORF">GSOID_T00014344001</name>
</gene>
<dbReference type="AlphaFoldDB" id="E4XKX5"/>
<dbReference type="Proteomes" id="UP000001307">
    <property type="component" value="Unassembled WGS sequence"/>
</dbReference>
<organism evidence="1">
    <name type="scientific">Oikopleura dioica</name>
    <name type="common">Tunicate</name>
    <dbReference type="NCBI Taxonomy" id="34765"/>
    <lineage>
        <taxon>Eukaryota</taxon>
        <taxon>Metazoa</taxon>
        <taxon>Chordata</taxon>
        <taxon>Tunicata</taxon>
        <taxon>Appendicularia</taxon>
        <taxon>Copelata</taxon>
        <taxon>Oikopleuridae</taxon>
        <taxon>Oikopleura</taxon>
    </lineage>
</organism>
<dbReference type="EMBL" id="FN653066">
    <property type="protein sequence ID" value="CBY25042.1"/>
    <property type="molecule type" value="Genomic_DNA"/>
</dbReference>